<reference evidence="16" key="1">
    <citation type="journal article" date="2007" name="Nature">
        <title>The grapevine genome sequence suggests ancestral hexaploidization in major angiosperm phyla.</title>
        <authorList>
            <consortium name="The French-Italian Public Consortium for Grapevine Genome Characterization."/>
            <person name="Jaillon O."/>
            <person name="Aury J.-M."/>
            <person name="Noel B."/>
            <person name="Policriti A."/>
            <person name="Clepet C."/>
            <person name="Casagrande A."/>
            <person name="Choisne N."/>
            <person name="Aubourg S."/>
            <person name="Vitulo N."/>
            <person name="Jubin C."/>
            <person name="Vezzi A."/>
            <person name="Legeai F."/>
            <person name="Hugueney P."/>
            <person name="Dasilva C."/>
            <person name="Horner D."/>
            <person name="Mica E."/>
            <person name="Jublot D."/>
            <person name="Poulain J."/>
            <person name="Bruyere C."/>
            <person name="Billault A."/>
            <person name="Segurens B."/>
            <person name="Gouyvenoux M."/>
            <person name="Ugarte E."/>
            <person name="Cattonaro F."/>
            <person name="Anthouard V."/>
            <person name="Vico V."/>
            <person name="Del Fabbro C."/>
            <person name="Alaux M."/>
            <person name="Di Gaspero G."/>
            <person name="Dumas V."/>
            <person name="Felice N."/>
            <person name="Paillard S."/>
            <person name="Juman I."/>
            <person name="Moroldo M."/>
            <person name="Scalabrin S."/>
            <person name="Canaguier A."/>
            <person name="Le Clainche I."/>
            <person name="Malacrida G."/>
            <person name="Durand E."/>
            <person name="Pesole G."/>
            <person name="Laucou V."/>
            <person name="Chatelet P."/>
            <person name="Merdinoglu D."/>
            <person name="Delledonne M."/>
            <person name="Pezzotti M."/>
            <person name="Lecharny A."/>
            <person name="Scarpelli C."/>
            <person name="Artiguenave F."/>
            <person name="Pe M.E."/>
            <person name="Valle G."/>
            <person name="Morgante M."/>
            <person name="Caboche M."/>
            <person name="Adam-Blondon A.-F."/>
            <person name="Weissenbach J."/>
            <person name="Quetier F."/>
            <person name="Wincker P."/>
        </authorList>
    </citation>
    <scope>NUCLEOTIDE SEQUENCE [LARGE SCALE GENOMIC DNA]</scope>
    <source>
        <strain evidence="16">cv. Pinot noir / PN40024</strain>
    </source>
</reference>
<dbReference type="SUPFAM" id="SSF54991">
    <property type="entry name" value="Anticodon-binding domain of PheRS"/>
    <property type="match status" value="1"/>
</dbReference>
<dbReference type="InParanoid" id="D7SWQ8"/>
<keyword evidence="5" id="KW-0547">Nucleotide-binding</keyword>
<gene>
    <name evidence="15" type="ordered locus">VIT_19s0027g01480</name>
</gene>
<evidence type="ECO:0000256" key="6">
    <source>
        <dbReference type="ARBA" id="ARBA00022840"/>
    </source>
</evidence>
<dbReference type="GO" id="GO:0004826">
    <property type="term" value="F:phenylalanine-tRNA ligase activity"/>
    <property type="evidence" value="ECO:0007669"/>
    <property type="project" value="UniProtKB-EC"/>
</dbReference>
<evidence type="ECO:0000256" key="1">
    <source>
        <dbReference type="ARBA" id="ARBA00004305"/>
    </source>
</evidence>
<proteinExistence type="inferred from homology"/>
<comment type="subcellular location">
    <subcellularLocation>
        <location evidence="1">Mitochondrion matrix</location>
    </subcellularLocation>
</comment>
<protein>
    <recommendedName>
        <fullName evidence="3">phenylalanine--tRNA ligase</fullName>
        <ecNumber evidence="3">6.1.1.20</ecNumber>
    </recommendedName>
    <alternativeName>
        <fullName evidence="11">Phenylalanyl-tRNA synthetase</fullName>
    </alternativeName>
</protein>
<comment type="similarity">
    <text evidence="2">Belongs to the class-II aminoacyl-tRNA synthetase family.</text>
</comment>
<dbReference type="InterPro" id="IPR045864">
    <property type="entry name" value="aa-tRNA-synth_II/BPL/LPL"/>
</dbReference>
<dbReference type="OrthoDB" id="4457at2759"/>
<evidence type="ECO:0000313" key="15">
    <source>
        <dbReference type="EMBL" id="CBI21707.3"/>
    </source>
</evidence>
<dbReference type="eggNOG" id="KOG2783">
    <property type="taxonomic scope" value="Eukaryota"/>
</dbReference>
<dbReference type="GO" id="GO:0005759">
    <property type="term" value="C:mitochondrial matrix"/>
    <property type="evidence" value="ECO:0007669"/>
    <property type="project" value="UniProtKB-SubCell"/>
</dbReference>
<evidence type="ECO:0000256" key="9">
    <source>
        <dbReference type="ARBA" id="ARBA00023128"/>
    </source>
</evidence>
<dbReference type="GO" id="GO:0005524">
    <property type="term" value="F:ATP binding"/>
    <property type="evidence" value="ECO:0007669"/>
    <property type="project" value="UniProtKB-KW"/>
</dbReference>
<evidence type="ECO:0000256" key="12">
    <source>
        <dbReference type="ARBA" id="ARBA00049255"/>
    </source>
</evidence>
<evidence type="ECO:0000256" key="11">
    <source>
        <dbReference type="ARBA" id="ARBA00031194"/>
    </source>
</evidence>
<evidence type="ECO:0000313" key="16">
    <source>
        <dbReference type="Proteomes" id="UP000009183"/>
    </source>
</evidence>
<keyword evidence="4" id="KW-0436">Ligase</keyword>
<keyword evidence="16" id="KW-1185">Reference proteome</keyword>
<dbReference type="GO" id="GO:0006412">
    <property type="term" value="P:translation"/>
    <property type="evidence" value="ECO:0007669"/>
    <property type="project" value="UniProtKB-KW"/>
</dbReference>
<evidence type="ECO:0000256" key="4">
    <source>
        <dbReference type="ARBA" id="ARBA00022598"/>
    </source>
</evidence>
<evidence type="ECO:0000256" key="8">
    <source>
        <dbReference type="ARBA" id="ARBA00022946"/>
    </source>
</evidence>
<keyword evidence="9" id="KW-0496">Mitochondrion</keyword>
<dbReference type="FunFam" id="3.30.70.380:FF:000003">
    <property type="entry name" value="Phenylalanine--tRNA ligase chloroplastic/mitochondrial"/>
    <property type="match status" value="1"/>
</dbReference>
<dbReference type="InterPro" id="IPR005121">
    <property type="entry name" value="Fdx_antiC-bd"/>
</dbReference>
<dbReference type="InterPro" id="IPR036690">
    <property type="entry name" value="Fdx_antiC-bd_sf"/>
</dbReference>
<dbReference type="PROSITE" id="PS51447">
    <property type="entry name" value="FDX_ACB"/>
    <property type="match status" value="1"/>
</dbReference>
<comment type="function">
    <text evidence="13">Is responsible for the charging of tRNA(Phe) with phenylalanine in mitochondrial translation.</text>
</comment>
<evidence type="ECO:0000256" key="13">
    <source>
        <dbReference type="ARBA" id="ARBA00057761"/>
    </source>
</evidence>
<dbReference type="EMBL" id="FN595234">
    <property type="protein sequence ID" value="CBI21707.3"/>
    <property type="molecule type" value="Genomic_DNA"/>
</dbReference>
<dbReference type="Pfam" id="PF03147">
    <property type="entry name" value="FDX-ACB"/>
    <property type="match status" value="1"/>
</dbReference>
<name>D7SWQ8_VITVI</name>
<sequence length="126" mass="14816">MVLFGIPDIWLFWSTDERFTSQFSKGQLGVKFKPFSKYPPCYKDKSFWINELFTENNLCDVVRGVAGDLVEGVQLIDNFTNKKGMTSQCYRIAYRSMERSLTDEEINELQWNVREQVQSKLKVVLR</sequence>
<evidence type="ECO:0000256" key="10">
    <source>
        <dbReference type="ARBA" id="ARBA00023146"/>
    </source>
</evidence>
<dbReference type="EC" id="6.1.1.20" evidence="3"/>
<accession>D7SWQ8</accession>
<keyword evidence="10" id="KW-0030">Aminoacyl-tRNA synthetase</keyword>
<dbReference type="HOGENOM" id="CLU_1985659_0_0_1"/>
<dbReference type="PaxDb" id="29760-VIT_19s0027g01480.t01"/>
<dbReference type="SMART" id="SM00896">
    <property type="entry name" value="FDX-ACB"/>
    <property type="match status" value="1"/>
</dbReference>
<evidence type="ECO:0000256" key="2">
    <source>
        <dbReference type="ARBA" id="ARBA00008226"/>
    </source>
</evidence>
<evidence type="ECO:0000259" key="14">
    <source>
        <dbReference type="PROSITE" id="PS51447"/>
    </source>
</evidence>
<keyword evidence="7" id="KW-0648">Protein biosynthesis</keyword>
<organism evidence="15 16">
    <name type="scientific">Vitis vinifera</name>
    <name type="common">Grape</name>
    <dbReference type="NCBI Taxonomy" id="29760"/>
    <lineage>
        <taxon>Eukaryota</taxon>
        <taxon>Viridiplantae</taxon>
        <taxon>Streptophyta</taxon>
        <taxon>Embryophyta</taxon>
        <taxon>Tracheophyta</taxon>
        <taxon>Spermatophyta</taxon>
        <taxon>Magnoliopsida</taxon>
        <taxon>eudicotyledons</taxon>
        <taxon>Gunneridae</taxon>
        <taxon>Pentapetalae</taxon>
        <taxon>rosids</taxon>
        <taxon>Vitales</taxon>
        <taxon>Vitaceae</taxon>
        <taxon>Viteae</taxon>
        <taxon>Vitis</taxon>
    </lineage>
</organism>
<keyword evidence="6" id="KW-0067">ATP-binding</keyword>
<evidence type="ECO:0000256" key="3">
    <source>
        <dbReference type="ARBA" id="ARBA00012814"/>
    </source>
</evidence>
<dbReference type="Gene3D" id="3.30.70.380">
    <property type="entry name" value="Ferrodoxin-fold anticodon-binding domain"/>
    <property type="match status" value="1"/>
</dbReference>
<dbReference type="OMA" id="WINELFT"/>
<keyword evidence="8" id="KW-0809">Transit peptide</keyword>
<evidence type="ECO:0000256" key="5">
    <source>
        <dbReference type="ARBA" id="ARBA00022741"/>
    </source>
</evidence>
<dbReference type="AlphaFoldDB" id="D7SWQ8"/>
<feature type="domain" description="FDX-ACB" evidence="14">
    <location>
        <begin position="36"/>
        <end position="126"/>
    </location>
</feature>
<dbReference type="STRING" id="29760.D7SWQ8"/>
<dbReference type="Gene3D" id="3.30.930.10">
    <property type="entry name" value="Bira Bifunctional Protein, Domain 2"/>
    <property type="match status" value="1"/>
</dbReference>
<comment type="catalytic activity">
    <reaction evidence="12">
        <text>tRNA(Phe) + L-phenylalanine + ATP = L-phenylalanyl-tRNA(Phe) + AMP + diphosphate + H(+)</text>
        <dbReference type="Rhea" id="RHEA:19413"/>
        <dbReference type="Rhea" id="RHEA-COMP:9668"/>
        <dbReference type="Rhea" id="RHEA-COMP:9699"/>
        <dbReference type="ChEBI" id="CHEBI:15378"/>
        <dbReference type="ChEBI" id="CHEBI:30616"/>
        <dbReference type="ChEBI" id="CHEBI:33019"/>
        <dbReference type="ChEBI" id="CHEBI:58095"/>
        <dbReference type="ChEBI" id="CHEBI:78442"/>
        <dbReference type="ChEBI" id="CHEBI:78531"/>
        <dbReference type="ChEBI" id="CHEBI:456215"/>
        <dbReference type="EC" id="6.1.1.20"/>
    </reaction>
</comment>
<evidence type="ECO:0000256" key="7">
    <source>
        <dbReference type="ARBA" id="ARBA00022917"/>
    </source>
</evidence>
<dbReference type="Proteomes" id="UP000009183">
    <property type="component" value="Chromosome 19"/>
</dbReference>